<dbReference type="FunFam" id="1.20.1050.10:FF:000017">
    <property type="entry name" value="Maleylacetoacetate isomerase"/>
    <property type="match status" value="1"/>
</dbReference>
<dbReference type="Gene3D" id="3.40.30.10">
    <property type="entry name" value="Glutaredoxin"/>
    <property type="match status" value="1"/>
</dbReference>
<dbReference type="Pfam" id="PF13409">
    <property type="entry name" value="GST_N_2"/>
    <property type="match status" value="1"/>
</dbReference>
<feature type="domain" description="GST N-terminal" evidence="2">
    <location>
        <begin position="1"/>
        <end position="82"/>
    </location>
</feature>
<dbReference type="CDD" id="cd03042">
    <property type="entry name" value="GST_N_Zeta"/>
    <property type="match status" value="1"/>
</dbReference>
<evidence type="ECO:0000256" key="1">
    <source>
        <dbReference type="ARBA" id="ARBA00010007"/>
    </source>
</evidence>
<dbReference type="PROSITE" id="PS50405">
    <property type="entry name" value="GST_CTER"/>
    <property type="match status" value="1"/>
</dbReference>
<dbReference type="SFLD" id="SFLDS00019">
    <property type="entry name" value="Glutathione_Transferase_(cytos"/>
    <property type="match status" value="1"/>
</dbReference>
<evidence type="ECO:0000259" key="2">
    <source>
        <dbReference type="PROSITE" id="PS50404"/>
    </source>
</evidence>
<keyword evidence="4" id="KW-0413">Isomerase</keyword>
<dbReference type="PANTHER" id="PTHR42673:SF21">
    <property type="entry name" value="GLUTATHIONE S-TRANSFERASE YFCF"/>
    <property type="match status" value="1"/>
</dbReference>
<dbReference type="GO" id="GO:0006559">
    <property type="term" value="P:L-phenylalanine catabolic process"/>
    <property type="evidence" value="ECO:0007669"/>
    <property type="project" value="TreeGrafter"/>
</dbReference>
<dbReference type="NCBIfam" id="TIGR01262">
    <property type="entry name" value="maiA"/>
    <property type="match status" value="1"/>
</dbReference>
<dbReference type="Proteomes" id="UP000091926">
    <property type="component" value="Chromosome"/>
</dbReference>
<dbReference type="InterPro" id="IPR036249">
    <property type="entry name" value="Thioredoxin-like_sf"/>
</dbReference>
<protein>
    <submittedName>
        <fullName evidence="4">Maleylacetoacetate isomerase</fullName>
    </submittedName>
</protein>
<dbReference type="PANTHER" id="PTHR42673">
    <property type="entry name" value="MALEYLACETOACETATE ISOMERASE"/>
    <property type="match status" value="1"/>
</dbReference>
<dbReference type="SUPFAM" id="SSF52833">
    <property type="entry name" value="Thioredoxin-like"/>
    <property type="match status" value="1"/>
</dbReference>
<dbReference type="OrthoDB" id="509852at2"/>
<dbReference type="InterPro" id="IPR034333">
    <property type="entry name" value="GST_Zeta_N"/>
</dbReference>
<gene>
    <name evidence="4" type="ORF">BAU07_08525</name>
</gene>
<feature type="domain" description="GST C-terminal" evidence="3">
    <location>
        <begin position="87"/>
        <end position="214"/>
    </location>
</feature>
<dbReference type="PROSITE" id="PS50404">
    <property type="entry name" value="GST_NTER"/>
    <property type="match status" value="1"/>
</dbReference>
<dbReference type="GO" id="GO:0016034">
    <property type="term" value="F:maleylacetoacetate isomerase activity"/>
    <property type="evidence" value="ECO:0007669"/>
    <property type="project" value="TreeGrafter"/>
</dbReference>
<dbReference type="SFLD" id="SFLDG00358">
    <property type="entry name" value="Main_(cytGST)"/>
    <property type="match status" value="1"/>
</dbReference>
<dbReference type="GO" id="GO:0005737">
    <property type="term" value="C:cytoplasm"/>
    <property type="evidence" value="ECO:0007669"/>
    <property type="project" value="InterPro"/>
</dbReference>
<dbReference type="GO" id="GO:0006749">
    <property type="term" value="P:glutathione metabolic process"/>
    <property type="evidence" value="ECO:0007669"/>
    <property type="project" value="TreeGrafter"/>
</dbReference>
<evidence type="ECO:0000259" key="3">
    <source>
        <dbReference type="PROSITE" id="PS50405"/>
    </source>
</evidence>
<evidence type="ECO:0000313" key="5">
    <source>
        <dbReference type="Proteomes" id="UP000091926"/>
    </source>
</evidence>
<dbReference type="Gene3D" id="1.20.1050.10">
    <property type="match status" value="1"/>
</dbReference>
<comment type="similarity">
    <text evidence="1">Belongs to the GST superfamily. Zeta family.</text>
</comment>
<dbReference type="EMBL" id="CP016172">
    <property type="protein sequence ID" value="ANN77148.1"/>
    <property type="molecule type" value="Genomic_DNA"/>
</dbReference>
<name>A0A193GBZ8_9BORD</name>
<dbReference type="AlphaFoldDB" id="A0A193GBZ8"/>
<dbReference type="GO" id="GO:0004364">
    <property type="term" value="F:glutathione transferase activity"/>
    <property type="evidence" value="ECO:0007669"/>
    <property type="project" value="TreeGrafter"/>
</dbReference>
<dbReference type="CDD" id="cd03191">
    <property type="entry name" value="GST_C_Zeta"/>
    <property type="match status" value="1"/>
</dbReference>
<organism evidence="4 5">
    <name type="scientific">Bordetella flabilis</name>
    <dbReference type="NCBI Taxonomy" id="463014"/>
    <lineage>
        <taxon>Bacteria</taxon>
        <taxon>Pseudomonadati</taxon>
        <taxon>Pseudomonadota</taxon>
        <taxon>Betaproteobacteria</taxon>
        <taxon>Burkholderiales</taxon>
        <taxon>Alcaligenaceae</taxon>
        <taxon>Bordetella</taxon>
    </lineage>
</organism>
<dbReference type="RefSeq" id="WP_066656060.1">
    <property type="nucleotide sequence ID" value="NZ_CBCSCL010000014.1"/>
</dbReference>
<reference evidence="4 5" key="1">
    <citation type="submission" date="2016-06" db="EMBL/GenBank/DDBJ databases">
        <title>Complete genome sequences of Bordetella bronchialis and Bordetella flabilis.</title>
        <authorList>
            <person name="LiPuma J.J."/>
            <person name="Spilker T."/>
        </authorList>
    </citation>
    <scope>NUCLEOTIDE SEQUENCE [LARGE SCALE GENOMIC DNA]</scope>
    <source>
        <strain evidence="4 5">AU10664</strain>
    </source>
</reference>
<dbReference type="InterPro" id="IPR005955">
    <property type="entry name" value="GST_Zeta"/>
</dbReference>
<dbReference type="InterPro" id="IPR004045">
    <property type="entry name" value="Glutathione_S-Trfase_N"/>
</dbReference>
<dbReference type="STRING" id="463014.BAU07_08525"/>
<dbReference type="InterPro" id="IPR040079">
    <property type="entry name" value="Glutathione_S-Trfase"/>
</dbReference>
<dbReference type="InterPro" id="IPR010987">
    <property type="entry name" value="Glutathione-S-Trfase_C-like"/>
</dbReference>
<dbReference type="InterPro" id="IPR034330">
    <property type="entry name" value="GST_Zeta_C"/>
</dbReference>
<evidence type="ECO:0000313" key="4">
    <source>
        <dbReference type="EMBL" id="ANN77148.1"/>
    </source>
</evidence>
<keyword evidence="5" id="KW-1185">Reference proteome</keyword>
<dbReference type="Pfam" id="PF13410">
    <property type="entry name" value="GST_C_2"/>
    <property type="match status" value="1"/>
</dbReference>
<dbReference type="SUPFAM" id="SSF47616">
    <property type="entry name" value="GST C-terminal domain-like"/>
    <property type="match status" value="1"/>
</dbReference>
<sequence length="214" mass="23922">MQLYSYFRSSAAYRVRIALNLKGLPYDTRPVHLLKDGGQHFLPDYTRLNPLALIPTLVDGPAVLTQSLAIIEYLEETHPIPPLLPATPIARARVRALALSIACDIHPLNNLRVLRYLKRELDIPDEARDTWYRHWIQTGLLALEKMLAASPETGTYCHGGTPSLADICLVPQLFNARRLKCDLDAMPTLVRIDAACRALPAFEHAAPENQPDAE</sequence>
<dbReference type="InterPro" id="IPR036282">
    <property type="entry name" value="Glutathione-S-Trfase_C_sf"/>
</dbReference>
<proteinExistence type="inferred from homology"/>
<dbReference type="KEGG" id="bfz:BAU07_08525"/>
<accession>A0A193GBZ8</accession>